<dbReference type="PATRIC" id="fig|1163745.3.peg.575"/>
<gene>
    <name evidence="1" type="ordered locus">HCD_02715</name>
</gene>
<dbReference type="eggNOG" id="ENOG502ZAH1">
    <property type="taxonomic scope" value="Bacteria"/>
</dbReference>
<organism evidence="1 2">
    <name type="scientific">Helicobacter cetorum (strain ATCC BAA-540 / CCUG 52418 / MIT 99-5656)</name>
    <dbReference type="NCBI Taxonomy" id="1163745"/>
    <lineage>
        <taxon>Bacteria</taxon>
        <taxon>Pseudomonadati</taxon>
        <taxon>Campylobacterota</taxon>
        <taxon>Epsilonproteobacteria</taxon>
        <taxon>Campylobacterales</taxon>
        <taxon>Helicobacteraceae</taxon>
        <taxon>Helicobacter</taxon>
    </lineage>
</organism>
<dbReference type="EMBL" id="CP003481">
    <property type="protein sequence ID" value="AFI05561.1"/>
    <property type="molecule type" value="Genomic_DNA"/>
</dbReference>
<name>I0ERJ2_HELCM</name>
<dbReference type="InterPro" id="IPR025591">
    <property type="entry name" value="RloB"/>
</dbReference>
<dbReference type="AlphaFoldDB" id="I0ERJ2"/>
<protein>
    <submittedName>
        <fullName evidence="1">Csm2 family CRISPR-associated protein</fullName>
    </submittedName>
</protein>
<evidence type="ECO:0000313" key="2">
    <source>
        <dbReference type="Proteomes" id="UP000005013"/>
    </source>
</evidence>
<evidence type="ECO:0000313" key="1">
    <source>
        <dbReference type="EMBL" id="AFI05561.1"/>
    </source>
</evidence>
<dbReference type="OrthoDB" id="9796523at2"/>
<keyword evidence="2" id="KW-1185">Reference proteome</keyword>
<dbReference type="HOGENOM" id="CLU_090993_1_0_7"/>
<proteinExistence type="predicted"/>
<dbReference type="KEGG" id="hcm:HCD_02715"/>
<reference evidence="1 2" key="1">
    <citation type="journal article" date="2013" name="PLoS ONE">
        <title>Sequence Divergence and Conservation in Genomes ofHelicobacter cetorum Strains from a Dolphin and a Whale.</title>
        <authorList>
            <person name="Kersulyte D."/>
            <person name="Rossi M."/>
            <person name="Berg D.E."/>
        </authorList>
    </citation>
    <scope>NUCLEOTIDE SEQUENCE [LARGE SCALE GENOMIC DNA]</scope>
    <source>
        <strain evidence="1 2">MIT 99-5656</strain>
    </source>
</reference>
<accession>I0ERJ2</accession>
<dbReference type="RefSeq" id="WP_014659077.1">
    <property type="nucleotide sequence ID" value="NC_017735.1"/>
</dbReference>
<sequence length="230" mass="27003">MSSLRSTRQTFNESNLEPLECLVESKRVLIVCEGEKLRSEHLYLSLYKQKFKLESFDIEIVPCGKKSDFYHITQKVLECINKNRGNPYTHVFCVADVDDDKDEKNKKVNIEIGRLKKKCGKQEVRAIISNPCFEYWILLHLYYTTAEFKDDEALKKEIDIYLSNLKIEMEYAKNNQKFYRMIIDSYEIALKNAKQVQKYHKDGGKNENYPNPSTQFGELIGFLNNKIARS</sequence>
<dbReference type="Proteomes" id="UP000005013">
    <property type="component" value="Chromosome"/>
</dbReference>
<dbReference type="STRING" id="1163745.HCD_02715"/>
<dbReference type="Pfam" id="PF13707">
    <property type="entry name" value="RloB"/>
    <property type="match status" value="1"/>
</dbReference>